<feature type="domain" description="Novel STAND NTPase 1" evidence="2">
    <location>
        <begin position="538"/>
        <end position="701"/>
    </location>
</feature>
<protein>
    <submittedName>
        <fullName evidence="3">Uncharacterized protein</fullName>
    </submittedName>
</protein>
<dbReference type="RefSeq" id="WP_124154125.1">
    <property type="nucleotide sequence ID" value="NZ_CAWOLW010000112.1"/>
</dbReference>
<comment type="caution">
    <text evidence="3">The sequence shown here is derived from an EMBL/GenBank/DDBJ whole genome shotgun (WGS) entry which is preliminary data.</text>
</comment>
<dbReference type="InterPro" id="IPR029030">
    <property type="entry name" value="Caspase-like_dom_sf"/>
</dbReference>
<dbReference type="SUPFAM" id="SSF52129">
    <property type="entry name" value="Caspase-like"/>
    <property type="match status" value="1"/>
</dbReference>
<dbReference type="SUPFAM" id="SSF52540">
    <property type="entry name" value="P-loop containing nucleoside triphosphate hydrolases"/>
    <property type="match status" value="2"/>
</dbReference>
<organism evidence="3 4">
    <name type="scientific">Okeania hirsuta</name>
    <dbReference type="NCBI Taxonomy" id="1458930"/>
    <lineage>
        <taxon>Bacteria</taxon>
        <taxon>Bacillati</taxon>
        <taxon>Cyanobacteriota</taxon>
        <taxon>Cyanophyceae</taxon>
        <taxon>Oscillatoriophycideae</taxon>
        <taxon>Oscillatoriales</taxon>
        <taxon>Microcoleaceae</taxon>
        <taxon>Okeania</taxon>
    </lineage>
</organism>
<name>A0A3N6PJ72_9CYAN</name>
<dbReference type="InterPro" id="IPR050452">
    <property type="entry name" value="Metacaspase"/>
</dbReference>
<dbReference type="AlphaFoldDB" id="A0A3N6PJ72"/>
<dbReference type="GO" id="GO:0006508">
    <property type="term" value="P:proteolysis"/>
    <property type="evidence" value="ECO:0007669"/>
    <property type="project" value="InterPro"/>
</dbReference>
<dbReference type="Gene3D" id="3.40.50.300">
    <property type="entry name" value="P-loop containing nucleotide triphosphate hydrolases"/>
    <property type="match status" value="1"/>
</dbReference>
<gene>
    <name evidence="3" type="ORF">D5R40_00765</name>
</gene>
<dbReference type="Proteomes" id="UP000269154">
    <property type="component" value="Unassembled WGS sequence"/>
</dbReference>
<dbReference type="PANTHER" id="PTHR48104">
    <property type="entry name" value="METACASPASE-4"/>
    <property type="match status" value="1"/>
</dbReference>
<keyword evidence="4" id="KW-1185">Reference proteome</keyword>
<evidence type="ECO:0000259" key="2">
    <source>
        <dbReference type="Pfam" id="PF20703"/>
    </source>
</evidence>
<dbReference type="EMBL" id="RCBY01000002">
    <property type="protein sequence ID" value="RQH57538.1"/>
    <property type="molecule type" value="Genomic_DNA"/>
</dbReference>
<dbReference type="Gene3D" id="3.40.50.1460">
    <property type="match status" value="1"/>
</dbReference>
<dbReference type="PANTHER" id="PTHR48104:SF30">
    <property type="entry name" value="METACASPASE-1"/>
    <property type="match status" value="1"/>
</dbReference>
<dbReference type="InterPro" id="IPR049052">
    <property type="entry name" value="nSTAND1"/>
</dbReference>
<evidence type="ECO:0000313" key="4">
    <source>
        <dbReference type="Proteomes" id="UP000269154"/>
    </source>
</evidence>
<dbReference type="GO" id="GO:0005737">
    <property type="term" value="C:cytoplasm"/>
    <property type="evidence" value="ECO:0007669"/>
    <property type="project" value="TreeGrafter"/>
</dbReference>
<dbReference type="OrthoDB" id="464342at2"/>
<sequence>MPRSAGNSNVEKLQTGEAKLLILLVGINQYDDARIKNLNYCVNDCQELKAALELATKLFTNKTIIIHHDNTPEYPHLDVVKNSLEKLVSQATKEDTILIYFSGHGFLYKQTQQPILCLKNTQTNNLTTTGLPVSEILQKLAESGAKYQLIFIDACHSGGTSINFQHLSESKKLSESETSSIAPQLIELFWQRAAKSKGFYALLSCDKYEQSEEWKNLKHGLFTYYLIQGFLGQAADKSGVIEADSLYKYVYHRTLEYIDKTNQQIRLTNQQKANRGESNIQSESPGQTPLRIVEGAGEFVLGIVPINSNENSRRQAVIINGLVGCEETVSLSGVLHSRGEFVVGYWPRTDRSWQGIKGVKGGILECLNIAPSQIPLLGGVRGGSHTPHTQLETTFLYIRGEVESVIHDDNEQEHYLVLGDGVRISCFWLQRQLWNSQVRQQVIILDFPNAENNVLTQWVEYLHQEKNRSQCIIASSSLEFSQELVKILGNARHGLTVAGLVIELQQRLKITTYLSGNAIDVLLPGEATNTIFDANICPYKGLEAFRQQDAEFFFGRQKLIQEILARLRDSSFLAVVGASGSGKSSVVQAGVLPQLAAGKQPPGKCWCACFHPGEIPINALAQVLATDGKVDEMEASLHLGVECLVLWLRRRVEPMVVLVVDQFEELFTLTAEKERLEFLNLLLGALRETSDKLRLIITLRDSSFLAVVGASGSGKSSVVQAGVLPQLAAGKQPPGKCWCACFHPGEIPINALAQVLATDGKVDEMEASLHLGVECLVLWLRRRVEPMVVLVVDQFEELFTLTAEKERLEFLNLLLGALRETSDKLRLIITLRDDFIGNCLEVVYPP</sequence>
<reference evidence="3 4" key="1">
    <citation type="journal article" date="2018" name="ACS Chem. Biol.">
        <title>Ketoreductase domain dysfunction expands chemodiversity: malyngamide biosynthesis in the cyanobacterium Okeania hirsuta.</title>
        <authorList>
            <person name="Moss N.A."/>
            <person name="Leao T."/>
            <person name="Rankin M."/>
            <person name="McCullough T.M."/>
            <person name="Qu P."/>
            <person name="Korobeynikov A."/>
            <person name="Smith J.L."/>
            <person name="Gerwick L."/>
            <person name="Gerwick W.H."/>
        </authorList>
    </citation>
    <scope>NUCLEOTIDE SEQUENCE [LARGE SCALE GENOMIC DNA]</scope>
    <source>
        <strain evidence="3 4">PAB10Feb10-1</strain>
    </source>
</reference>
<dbReference type="Pfam" id="PF00656">
    <property type="entry name" value="Peptidase_C14"/>
    <property type="match status" value="1"/>
</dbReference>
<proteinExistence type="predicted"/>
<accession>A0A3N6PJ72</accession>
<dbReference type="GO" id="GO:0004197">
    <property type="term" value="F:cysteine-type endopeptidase activity"/>
    <property type="evidence" value="ECO:0007669"/>
    <property type="project" value="InterPro"/>
</dbReference>
<feature type="domain" description="Peptidase C14 caspase" evidence="1">
    <location>
        <begin position="22"/>
        <end position="237"/>
    </location>
</feature>
<dbReference type="InterPro" id="IPR027417">
    <property type="entry name" value="P-loop_NTPase"/>
</dbReference>
<dbReference type="InterPro" id="IPR011600">
    <property type="entry name" value="Pept_C14_caspase"/>
</dbReference>
<evidence type="ECO:0000313" key="3">
    <source>
        <dbReference type="EMBL" id="RQH57538.1"/>
    </source>
</evidence>
<evidence type="ECO:0000259" key="1">
    <source>
        <dbReference type="Pfam" id="PF00656"/>
    </source>
</evidence>
<dbReference type="Pfam" id="PF20703">
    <property type="entry name" value="nSTAND1"/>
    <property type="match status" value="1"/>
</dbReference>